<dbReference type="PANTHER" id="PTHR43479">
    <property type="entry name" value="ACREF/ENVCD OPERON REPRESSOR-RELATED"/>
    <property type="match status" value="1"/>
</dbReference>
<name>A0A4R4W150_9ACTN</name>
<dbReference type="PROSITE" id="PS01081">
    <property type="entry name" value="HTH_TETR_1"/>
    <property type="match status" value="1"/>
</dbReference>
<dbReference type="GO" id="GO:0003677">
    <property type="term" value="F:DNA binding"/>
    <property type="evidence" value="ECO:0007669"/>
    <property type="project" value="UniProtKB-UniRule"/>
</dbReference>
<accession>A0A4R4W150</accession>
<dbReference type="InterPro" id="IPR009057">
    <property type="entry name" value="Homeodomain-like_sf"/>
</dbReference>
<feature type="compositionally biased region" description="Low complexity" evidence="3">
    <location>
        <begin position="20"/>
        <end position="29"/>
    </location>
</feature>
<evidence type="ECO:0000256" key="3">
    <source>
        <dbReference type="SAM" id="MobiDB-lite"/>
    </source>
</evidence>
<gene>
    <name evidence="5" type="ORF">E1292_04755</name>
</gene>
<keyword evidence="1 2" id="KW-0238">DNA-binding</keyword>
<feature type="domain" description="HTH tetR-type" evidence="4">
    <location>
        <begin position="138"/>
        <end position="198"/>
    </location>
</feature>
<evidence type="ECO:0000256" key="2">
    <source>
        <dbReference type="PROSITE-ProRule" id="PRU00335"/>
    </source>
</evidence>
<dbReference type="InterPro" id="IPR023772">
    <property type="entry name" value="DNA-bd_HTH_TetR-type_CS"/>
</dbReference>
<protein>
    <submittedName>
        <fullName evidence="5">TetR family transcriptional regulator</fullName>
    </submittedName>
</protein>
<dbReference type="PANTHER" id="PTHR43479:SF11">
    <property type="entry name" value="ACREF_ENVCD OPERON REPRESSOR-RELATED"/>
    <property type="match status" value="1"/>
</dbReference>
<evidence type="ECO:0000256" key="1">
    <source>
        <dbReference type="ARBA" id="ARBA00023125"/>
    </source>
</evidence>
<dbReference type="InterPro" id="IPR050624">
    <property type="entry name" value="HTH-type_Tx_Regulator"/>
</dbReference>
<organism evidence="5 6">
    <name type="scientific">Nonomuraea deserti</name>
    <dbReference type="NCBI Taxonomy" id="1848322"/>
    <lineage>
        <taxon>Bacteria</taxon>
        <taxon>Bacillati</taxon>
        <taxon>Actinomycetota</taxon>
        <taxon>Actinomycetes</taxon>
        <taxon>Streptosporangiales</taxon>
        <taxon>Streptosporangiaceae</taxon>
        <taxon>Nonomuraea</taxon>
    </lineage>
</organism>
<evidence type="ECO:0000259" key="4">
    <source>
        <dbReference type="PROSITE" id="PS50977"/>
    </source>
</evidence>
<comment type="caution">
    <text evidence="5">The sequence shown here is derived from an EMBL/GenBank/DDBJ whole genome shotgun (WGS) entry which is preliminary data.</text>
</comment>
<dbReference type="PRINTS" id="PR00455">
    <property type="entry name" value="HTHTETR"/>
</dbReference>
<dbReference type="SUPFAM" id="SSF46689">
    <property type="entry name" value="Homeodomain-like"/>
    <property type="match status" value="1"/>
</dbReference>
<evidence type="ECO:0000313" key="6">
    <source>
        <dbReference type="Proteomes" id="UP000295258"/>
    </source>
</evidence>
<dbReference type="Gene3D" id="1.10.357.10">
    <property type="entry name" value="Tetracycline Repressor, domain 2"/>
    <property type="match status" value="1"/>
</dbReference>
<sequence length="337" mass="36808">MRTCRCPACHSSGRPPRPRCAPGRAAARRTPSCRTPHPPPDPPDAVFGTARPRLLLRSPPPHRSPSVTVLSGSWAINSRQRAGPASSEFPRGAVWILEAASPRGRCRVSTFGASISSYPAYYAEPMAEQIGLRERKRRRTRQTLIHTGLRLFAERGYDQTTVADICAAAELSPATFYKHFPAKEDIVFADYPERIDAIRALTSAPRPGESLESLLRRAFAVALEPGRWSIDPDEDLIVIRTHLIFAVPALRAIALRWLFDVQHEWAKALREAFPELDDITAHALIGAMVGALASAGRAAIENGRHGAALVEDITRALDVAMAGLPRHPTPRQAGATP</sequence>
<dbReference type="PROSITE" id="PS50977">
    <property type="entry name" value="HTH_TETR_2"/>
    <property type="match status" value="1"/>
</dbReference>
<dbReference type="Pfam" id="PF00440">
    <property type="entry name" value="TetR_N"/>
    <property type="match status" value="1"/>
</dbReference>
<dbReference type="InterPro" id="IPR001647">
    <property type="entry name" value="HTH_TetR"/>
</dbReference>
<reference evidence="5 6" key="1">
    <citation type="submission" date="2019-03" db="EMBL/GenBank/DDBJ databases">
        <title>Draft genome sequences of novel Actinobacteria.</title>
        <authorList>
            <person name="Sahin N."/>
            <person name="Ay H."/>
            <person name="Saygin H."/>
        </authorList>
    </citation>
    <scope>NUCLEOTIDE SEQUENCE [LARGE SCALE GENOMIC DNA]</scope>
    <source>
        <strain evidence="5 6">KC310</strain>
    </source>
</reference>
<feature type="DNA-binding region" description="H-T-H motif" evidence="2">
    <location>
        <begin position="161"/>
        <end position="180"/>
    </location>
</feature>
<dbReference type="AlphaFoldDB" id="A0A4R4W150"/>
<proteinExistence type="predicted"/>
<evidence type="ECO:0000313" key="5">
    <source>
        <dbReference type="EMBL" id="TDD11531.1"/>
    </source>
</evidence>
<keyword evidence="6" id="KW-1185">Reference proteome</keyword>
<dbReference type="Proteomes" id="UP000295258">
    <property type="component" value="Unassembled WGS sequence"/>
</dbReference>
<dbReference type="EMBL" id="SMKO01000007">
    <property type="protein sequence ID" value="TDD11531.1"/>
    <property type="molecule type" value="Genomic_DNA"/>
</dbReference>
<feature type="region of interest" description="Disordered" evidence="3">
    <location>
        <begin position="8"/>
        <end position="45"/>
    </location>
</feature>